<feature type="coiled-coil region" evidence="9">
    <location>
        <begin position="923"/>
        <end position="973"/>
    </location>
</feature>
<feature type="domain" description="Ig-like" evidence="11">
    <location>
        <begin position="3778"/>
        <end position="3843"/>
    </location>
</feature>
<feature type="domain" description="Ig-like" evidence="11">
    <location>
        <begin position="3559"/>
        <end position="3649"/>
    </location>
</feature>
<dbReference type="SMART" id="SM00150">
    <property type="entry name" value="SPEC"/>
    <property type="match status" value="3"/>
</dbReference>
<keyword evidence="3" id="KW-0963">Cytoplasm</keyword>
<feature type="domain" description="Ig-like" evidence="11">
    <location>
        <begin position="3904"/>
        <end position="4013"/>
    </location>
</feature>
<evidence type="ECO:0000256" key="2">
    <source>
        <dbReference type="ARBA" id="ARBA00006692"/>
    </source>
</evidence>
<comment type="caution">
    <text evidence="12">The sequence shown here is derived from an EMBL/GenBank/DDBJ whole genome shotgun (WGS) entry which is preliminary data.</text>
</comment>
<feature type="domain" description="Ig-like" evidence="11">
    <location>
        <begin position="3393"/>
        <end position="3486"/>
    </location>
</feature>
<dbReference type="PROSITE" id="PS50835">
    <property type="entry name" value="IG_LIKE"/>
    <property type="match status" value="19"/>
</dbReference>
<evidence type="ECO:0000259" key="11">
    <source>
        <dbReference type="PROSITE" id="PS50835"/>
    </source>
</evidence>
<dbReference type="GO" id="GO:0031430">
    <property type="term" value="C:M band"/>
    <property type="evidence" value="ECO:0007669"/>
    <property type="project" value="UniProtKB-ARBA"/>
</dbReference>
<dbReference type="InterPro" id="IPR003598">
    <property type="entry name" value="Ig_sub2"/>
</dbReference>
<feature type="domain" description="Ig-like" evidence="11">
    <location>
        <begin position="4142"/>
        <end position="4238"/>
    </location>
</feature>
<feature type="domain" description="Ig-like" evidence="11">
    <location>
        <begin position="2698"/>
        <end position="2802"/>
    </location>
</feature>
<keyword evidence="5" id="KW-0547">Nucleotide-binding</keyword>
<name>A0A8T0DCX0_9TREM</name>
<dbReference type="SMART" id="SM00408">
    <property type="entry name" value="IGc2"/>
    <property type="match status" value="19"/>
</dbReference>
<feature type="region of interest" description="Disordered" evidence="10">
    <location>
        <begin position="2070"/>
        <end position="2093"/>
    </location>
</feature>
<dbReference type="SMART" id="SM00409">
    <property type="entry name" value="IG"/>
    <property type="match status" value="21"/>
</dbReference>
<evidence type="ECO:0000256" key="4">
    <source>
        <dbReference type="ARBA" id="ARBA00022737"/>
    </source>
</evidence>
<dbReference type="FunFam" id="2.60.40.10:FF:000107">
    <property type="entry name" value="Myosin, light chain kinase a"/>
    <property type="match status" value="1"/>
</dbReference>
<evidence type="ECO:0000256" key="10">
    <source>
        <dbReference type="SAM" id="MobiDB-lite"/>
    </source>
</evidence>
<dbReference type="CDD" id="cd00176">
    <property type="entry name" value="SPEC"/>
    <property type="match status" value="1"/>
</dbReference>
<evidence type="ECO:0000256" key="9">
    <source>
        <dbReference type="SAM" id="Coils"/>
    </source>
</evidence>
<feature type="domain" description="Ig-like" evidence="11">
    <location>
        <begin position="3056"/>
        <end position="3161"/>
    </location>
</feature>
<evidence type="ECO:0000313" key="12">
    <source>
        <dbReference type="EMBL" id="KAF8565272.1"/>
    </source>
</evidence>
<dbReference type="Gene3D" id="1.20.58.60">
    <property type="match status" value="2"/>
</dbReference>
<feature type="domain" description="Ig-like" evidence="11">
    <location>
        <begin position="3290"/>
        <end position="3378"/>
    </location>
</feature>
<feature type="compositionally biased region" description="Polar residues" evidence="10">
    <location>
        <begin position="2070"/>
        <end position="2079"/>
    </location>
</feature>
<dbReference type="FunFam" id="2.60.40.10:FF:000032">
    <property type="entry name" value="palladin isoform X1"/>
    <property type="match status" value="2"/>
</dbReference>
<protein>
    <recommendedName>
        <fullName evidence="11">Ig-like domain-containing protein</fullName>
    </recommendedName>
</protein>
<dbReference type="FunFam" id="2.60.40.10:FF:000345">
    <property type="entry name" value="Muscle M-line assembly protein unc-89"/>
    <property type="match status" value="1"/>
</dbReference>
<dbReference type="Proteomes" id="UP000699462">
    <property type="component" value="Unassembled WGS sequence"/>
</dbReference>
<feature type="domain" description="Ig-like" evidence="11">
    <location>
        <begin position="2469"/>
        <end position="2557"/>
    </location>
</feature>
<keyword evidence="8" id="KW-0393">Immunoglobulin domain</keyword>
<dbReference type="GO" id="GO:0045989">
    <property type="term" value="P:positive regulation of striated muscle contraction"/>
    <property type="evidence" value="ECO:0007669"/>
    <property type="project" value="UniProtKB-ARBA"/>
</dbReference>
<dbReference type="Gene3D" id="2.60.40.10">
    <property type="entry name" value="Immunoglobulins"/>
    <property type="match status" value="23"/>
</dbReference>
<evidence type="ECO:0000256" key="3">
    <source>
        <dbReference type="ARBA" id="ARBA00022490"/>
    </source>
</evidence>
<proteinExistence type="inferred from homology"/>
<comment type="similarity">
    <text evidence="2">Belongs to the protein kinase superfamily. CAMK Ser/Thr protein kinase family.</text>
</comment>
<dbReference type="CDD" id="cd00096">
    <property type="entry name" value="Ig"/>
    <property type="match status" value="3"/>
</dbReference>
<dbReference type="Pfam" id="PF07679">
    <property type="entry name" value="I-set"/>
    <property type="match status" value="19"/>
</dbReference>
<dbReference type="OrthoDB" id="5969272at2759"/>
<dbReference type="InterPro" id="IPR007110">
    <property type="entry name" value="Ig-like_dom"/>
</dbReference>
<feature type="domain" description="Ig-like" evidence="11">
    <location>
        <begin position="3659"/>
        <end position="3767"/>
    </location>
</feature>
<feature type="compositionally biased region" description="Basic and acidic residues" evidence="10">
    <location>
        <begin position="2080"/>
        <end position="2093"/>
    </location>
</feature>
<dbReference type="EMBL" id="JTDF01007031">
    <property type="protein sequence ID" value="KAF8565272.1"/>
    <property type="molecule type" value="Genomic_DNA"/>
</dbReference>
<accession>A0A8T0DCX0</accession>
<feature type="domain" description="Ig-like" evidence="11">
    <location>
        <begin position="3172"/>
        <end position="3263"/>
    </location>
</feature>
<keyword evidence="6" id="KW-0067">ATP-binding</keyword>
<keyword evidence="9" id="KW-0175">Coiled coil</keyword>
<dbReference type="SUPFAM" id="SSF46966">
    <property type="entry name" value="Spectrin repeat"/>
    <property type="match status" value="1"/>
</dbReference>
<feature type="domain" description="Ig-like" evidence="11">
    <location>
        <begin position="1168"/>
        <end position="1268"/>
    </location>
</feature>
<dbReference type="InterPro" id="IPR036179">
    <property type="entry name" value="Ig-like_dom_sf"/>
</dbReference>
<dbReference type="InterPro" id="IPR003599">
    <property type="entry name" value="Ig_sub"/>
</dbReference>
<dbReference type="GO" id="GO:0045214">
    <property type="term" value="P:sarcomere organization"/>
    <property type="evidence" value="ECO:0007669"/>
    <property type="project" value="UniProtKB-ARBA"/>
</dbReference>
<evidence type="ECO:0000256" key="1">
    <source>
        <dbReference type="ARBA" id="ARBA00004496"/>
    </source>
</evidence>
<evidence type="ECO:0000256" key="6">
    <source>
        <dbReference type="ARBA" id="ARBA00022840"/>
    </source>
</evidence>
<evidence type="ECO:0000256" key="5">
    <source>
        <dbReference type="ARBA" id="ARBA00022741"/>
    </source>
</evidence>
<feature type="domain" description="Ig-like" evidence="11">
    <location>
        <begin position="1306"/>
        <end position="1395"/>
    </location>
</feature>
<keyword evidence="7" id="KW-1015">Disulfide bond</keyword>
<feature type="region of interest" description="Disordered" evidence="10">
    <location>
        <begin position="1579"/>
        <end position="1600"/>
    </location>
</feature>
<dbReference type="PANTHER" id="PTHR47633">
    <property type="entry name" value="IMMUNOGLOBULIN"/>
    <property type="match status" value="1"/>
</dbReference>
<evidence type="ECO:0000256" key="8">
    <source>
        <dbReference type="ARBA" id="ARBA00023319"/>
    </source>
</evidence>
<feature type="domain" description="Ig-like" evidence="11">
    <location>
        <begin position="1720"/>
        <end position="1809"/>
    </location>
</feature>
<comment type="subcellular location">
    <subcellularLocation>
        <location evidence="1">Cytoplasm</location>
    </subcellularLocation>
</comment>
<evidence type="ECO:0000256" key="7">
    <source>
        <dbReference type="ARBA" id="ARBA00023157"/>
    </source>
</evidence>
<feature type="domain" description="Ig-like" evidence="11">
    <location>
        <begin position="1835"/>
        <end position="1928"/>
    </location>
</feature>
<feature type="domain" description="Ig-like" evidence="11">
    <location>
        <begin position="1401"/>
        <end position="1492"/>
    </location>
</feature>
<evidence type="ECO:0000313" key="13">
    <source>
        <dbReference type="Proteomes" id="UP000699462"/>
    </source>
</evidence>
<sequence length="4391" mass="493015">MSDPEASSESSDFSDGYPTTTTISTVAVQAGNARIVLAVLRCGNWIRVRIQRMEPDLYDIGMNAEEARALLEVHNHLGEKLSDKQEQISQLLSRADDLVTQQTSESQTQVYAAMAESLNRAWRDLLGVLKQRGHLLELAVECFAAAEDVVNQAEKVEHLCQKGGWGHDMESVRRLIEEHETLRRTALLEPTHRMLNAANSLLDLLGSLSNQTGPSASYSASSGANQASVEARERVAAITAKGGAARRHAEVAWNRRDRLLQLRLAIVSMETELERIIDWFLKVGEPRLFDAQIGTSLSECQSQLDRLMALGDEVREIQSQHTRLMRHLQQASSSEKWRGSQSRTVFETLESSQQELERELQRSYGQYGPIELDMGEEDMHTSGEETWRETHGAYSQLADRMRTTEAYIWEFLDRLENKRRQLHTGVIYYSECNVLLTQIYQLEADMKQKYEHPAEGLEDSFFERLNNLELRLPGLRQTLSDLRSSQEDVVVHSTLRSQLGLAAPIPRPDFTQPSVSINAAISKRKEIEDGIARCRSLFSTYQERSIKAQKRQQLQTRIEMLFEWLHERIERALVEHASMGVTAEQVADFEDFHRRLEHELRSRESELDDIRSGIGRMSPSAEKASLELLVSDLMSQWNHCHQTIRQRLGLSDKFLSLLRRVREDEYQQNLISERMHQLDGLESSLVNGDLFAGSVRFEGPERLRSEVTMLISRLEDQQTLLRDYVDQVTRRADRDLNTAEPVRYCQLQIQLNSRRLEQLRESWIGCERFWEQWKMAREYWITFTKGANQLEELITTSLSRMSRAPLPAKLGECERFTREHQQDRDVIDQVSSTVRSHAQQLGSMVGARPDELSGGGRGWRLVEIPVGPDAGLPASALGRRVRSELAMQLAGLETRWAAWDRAWTTRKIELERRGLAVGRLATIEEVEGEVAAAENDLQNISKAIFLDSGLERVERAERDLNQLEATIPVLRNRVRSTAPGLRLQLLQGEFDELGVSGIPIEVTDKHHQLSTRFDKLAEATTKCRSEINLTLRLLRAIAVADNALTQLTFSLQVTQRRVRELPRDEHEQIQLLRSDAEEQLVRGQALVNMHVPALEQLADQHPRVAEARQIIQPTVARFHSVVDELHRLTDEVRVRTEQSINLIRPVGVPIAADTVTSQLISPPIRPLPPTIVKPLRNIFTDEGQTAILTTEFHSGLPPDANPYDQNQLQALWFKDGQQIVTPDYEPRLSPTVAELKIGETLMEDTAHFCCRIVTPYGQAETSCDLVVNETRSPVSFRPVVDESAIQPIKRARAAGRPLTQRQQEPPKFIRDLQPQTIREPETIELQCQATGFPVPQLRWFRNGEPIDTNPDFLITELAGSGCLRIRQSRMTKHEGTYMCRATNPAGEAVTSCHVTVQPGQPPIIIRPLRDIKLDDGDRSKLTVQFKSNLPVTVEWFHNGYPIHDEFGRRRITMEGTDLTNLNLPKITTQESGEYTCVVRNQIGEVSSSCIVQVRPPEVAKPESPIPLDELIDEYRSKPRERPTAPRRRLDLSAEFDEVFEPPKAPRLSEPLVACEDFVIPSAVRRDRTPILDDRSRPQEYRRATSVPIRDSPVPSSVPRRAAVSISRTTVETGEAPVVVRPLHNAETTEGHKIKLECTISGHPTPTVTWLKNGIPLARSNAYGTMQEGDRYRLVFYDIFLEDRGEYTCVAENPYGRVQTSCRMDVEPVSSGEEQLVDHPPRVIRPLPSQLSVVEGSELRLECAFTGRPMPTVIWLKDGLPPPTTVDFQTSQERGVARLYVPRVYQEKAGVYQAVASNPFGTCRSTVHLHIVPRPLSPMPPPRLPPVTPIVVGSGPEFTRIFKDIYIDSQRLEEVVLECTVVGVPQPTVYWTHNGRLITDEDDRYVPVKGPGPDDHCLIIRQPDVWAAGRYQAIAENVNGRATCSAVVNPLAYSPSLSHRPPSLWSLNRVTRTRQVRTREASMPVSPATTAPIVSPRAVATVQVPFTVPRLQRETSAPPEQYYLTSRKLQLTSRQASPPIQLTFSLPRKERSLSRSEITRTLERRVTERSRLYSSSQYLSRMRVTPQVTSTLTRRVSSQPRLEHGYSSEEEHEHPISVVPVVPHYKTRVERSLAARPRLRPGHRSEMEYRQPISVTPMVPEYRTSMERQLASAPKLERAFASEVERPIDMEVIPVVPEYKTQIATELPARPRVRPGYTSERRHVRSMDVTPMIPEYLTQIKHHIAEHPTLEAGYSSEEEHEHQMSVVPVAPHTEFKTQLETDVPAVPEMRPGFASETSVQRPIEVVPMTTEYKTQLDRQVTSQPVLEAGYSSEKEKLTEMDVIPMVPQTAYRTELSTDVSVRPHLEAGYVSEGEHQLTMDVCPVVPEFKTQLSTQVLARPELSFGHESRLSYERQMQWETELKQYQSAMSTRLPSRPSLTSIYSSTLERETSMNVVPVVPHDEHYTSLYTQQFTIEYRPVDVIIEVPIPPQFVKPLSSVLAAEGTRVVLDGIVCGNPQPNISWFKAGRLLTDGPDVRLEYVDGQVRLTLPEAFPEDAGEYTCEAENVAGHAQSSATIVVQARLMAPYFVKGLESQVISQGQSVRMVIKVDGHPPPTVTWSCNGREITSSPHYKLEIVGDGTHILDIPEAYFEDTGRYTVIAKNPAGESVSSGLLTMQEPEHRQPTPLKDIHHRELTLQMEGLPQIPLPSPPPAPKPEKPTFTQSFVPEMELPEGERLVLDVEVWGNPLPFLHWFHNGQSLSSTPDRQITQAGPPLDNPNEIQLQPVRMIGQLIINEVFADDTGLYTCVAVNSVGQAEVLGNITVMPKATPPEARQPPVPLPAPQPPEFIYSPPFHVDMEPTQPLVLEAEARGYPTPDMRIYHNGILVESDQYRVVESSPGSGRIRLQINQPQLDDQGDWTIVASNKVGTTSKTVFVAPKVAPSVEPQRPAYVQTTVVTQPPMVRPMFLQRLPEIADIDETNPVVFCATFTGQPTPTVQLFRDGRPLTQSDRVFYTVQTPDTITLSMTKPLAQDSGVYTVCIENPMGKDSCSLSLNVIPTPPVLEQPKSPLFANVAPPRFIRGPLPWSTAETGDVITCPGQLVVKENNPVTLEVEVIGQPAPAIAWYRDLQPIPSDGLHKIFSRQEGTSTLLLDKPSVDMDSGLYSCVATNNVGQATLQFTVHIKPQPPVPKPPKFIEKPPSQLTIPLNKPLTLHAVLEATPNLNLSWHRGGKLVSSTLDGRITVDIQPQETTVWITSVQPEDLTNWECVAVNTAGTASARLTISAEHYQETVEILPKVIQPEKKIPAARAPKFTQFLQPVTAPEFSEVSFIVQFDAEPAPQVTWYREEVNLELKPDYQIATTQHTSQLTIPRVRLEDMGNFSVVLTNPAGQACSKARLVVERAPPKPAFVGQPPKFQSPFMHSTTVKVGEPVTFECKVHGEPTPQVHWERNGVRLSSTETTHLKMFDQPPFHTLVLCAATPEDTAEYRCVAVNPLGQDTCTAQICVEVPEVTWLTRGEVIKPSSYFQPQILPNGEARLVISSAYLEDAGEYTVRAVNPAGEATATARLIVQAPLPKTIAPRFITPLPSTPIQVEEGTPVRLNVEFDAEPLPEVTWYRNGQPFKGSPDWKVTIEGRQSTVECREVFQMDSAEWTVHATNSVGRATTTTKLTVIPTGKPESPKQTELPPVFEKRIQSRVKVPLHQTATLQCVVSGYPQPTVRWFHNGIEFQPQLLADLQPTKTAKQELSVDQATHTYTLYIHDLNAFDVGEILVRAENELGVTVCQSVLELEVLDGQIVEPRFVRHPPERVHVSPGQAAQLECEVEAIPPVTFRWYLDGAQVDHQQLQQTQKTYQCRVVEETNRTTLILPRLEPSRLPTQVKVEAAAPTGTKIVSTTVIEMMASTDVTDMTFGEAMQTIPREQSPPPSPLRFTRKLQSQLSLDRKVDSISFDVEVEQPLPDQLSTVPIPVFSWYRNGIDILLEQPERDTERRYDVVKDHPWHSRLTINRPDRVDSGEITCMVSRVSVSGEEVIYTTCVLDLAYPPTETPTKPESVTTELKMTPQFSQSLPAKISPIEGSTVVLDVTAKGIPVPELEWTVSSMETVARCEIMPTERIDEATVTSRMVLREFQRTDRDVVIEAKASSELGHVTTSCQLEAPPETSRPEKLEFSKVLIPELEVPESGPVVLECAIQPTTTPAVFHWCVQGVEIMPQMPPFNIQSTSFTSTLRIDHVTPDLVGPVSVIVEHPQGQITSVSNLKLASVKELPTLETETVEPLAKEQEAVPADQLRFTRPLTAEVLRETESMQLLILDCQVSSEQQPVKIQWLRQGQELYPSEHVEMVFEEQTGLSRLIVHALTPTDSGEYTCVATTTAVEPKTGMVTQKRVESSASVIVGREFLISAWAYFKFKLMYFS</sequence>
<dbReference type="GO" id="GO:0060298">
    <property type="term" value="P:positive regulation of sarcomere organization"/>
    <property type="evidence" value="ECO:0007669"/>
    <property type="project" value="UniProtKB-ARBA"/>
</dbReference>
<feature type="domain" description="Ig-like" evidence="11">
    <location>
        <begin position="4262"/>
        <end position="4364"/>
    </location>
</feature>
<dbReference type="PANTHER" id="PTHR47633:SF4">
    <property type="entry name" value="MYOPALLADIN ISOFORM X1"/>
    <property type="match status" value="1"/>
</dbReference>
<dbReference type="FunFam" id="2.60.40.10:FF:000147">
    <property type="entry name" value="Myosin light chain kinase"/>
    <property type="match status" value="1"/>
</dbReference>
<dbReference type="GO" id="GO:0005524">
    <property type="term" value="F:ATP binding"/>
    <property type="evidence" value="ECO:0007669"/>
    <property type="project" value="UniProtKB-KW"/>
</dbReference>
<dbReference type="InterPro" id="IPR013783">
    <property type="entry name" value="Ig-like_fold"/>
</dbReference>
<organism evidence="12 13">
    <name type="scientific">Paragonimus westermani</name>
    <dbReference type="NCBI Taxonomy" id="34504"/>
    <lineage>
        <taxon>Eukaryota</taxon>
        <taxon>Metazoa</taxon>
        <taxon>Spiralia</taxon>
        <taxon>Lophotrochozoa</taxon>
        <taxon>Platyhelminthes</taxon>
        <taxon>Trematoda</taxon>
        <taxon>Digenea</taxon>
        <taxon>Plagiorchiida</taxon>
        <taxon>Troglotremata</taxon>
        <taxon>Troglotrematidae</taxon>
        <taxon>Paragonimus</taxon>
    </lineage>
</organism>
<gene>
    <name evidence="12" type="ORF">P879_02268</name>
</gene>
<dbReference type="InterPro" id="IPR018159">
    <property type="entry name" value="Spectrin/alpha-actinin"/>
</dbReference>
<dbReference type="SUPFAM" id="SSF48726">
    <property type="entry name" value="Immunoglobulin"/>
    <property type="match status" value="22"/>
</dbReference>
<feature type="domain" description="Ig-like" evidence="11">
    <location>
        <begin position="2565"/>
        <end position="2649"/>
    </location>
</feature>
<dbReference type="FunFam" id="2.60.40.10:FF:000425">
    <property type="entry name" value="Myosin light chain kinase"/>
    <property type="match status" value="4"/>
</dbReference>
<dbReference type="InterPro" id="IPR013098">
    <property type="entry name" value="Ig_I-set"/>
</dbReference>
<keyword evidence="4" id="KW-0677">Repeat</keyword>
<reference evidence="12 13" key="1">
    <citation type="submission" date="2019-07" db="EMBL/GenBank/DDBJ databases">
        <title>Annotation for the trematode Paragonimus westermani.</title>
        <authorList>
            <person name="Choi Y.-J."/>
        </authorList>
    </citation>
    <scope>NUCLEOTIDE SEQUENCE [LARGE SCALE GENOMIC DNA]</scope>
    <source>
        <strain evidence="12">180907_Pwestermani</strain>
    </source>
</reference>
<keyword evidence="13" id="KW-1185">Reference proteome</keyword>
<feature type="domain" description="Ig-like" evidence="11">
    <location>
        <begin position="1616"/>
        <end position="1706"/>
    </location>
</feature>